<evidence type="ECO:0000313" key="1">
    <source>
        <dbReference type="EMBL" id="AFM11337.1"/>
    </source>
</evidence>
<dbReference type="EMBL" id="CP002959">
    <property type="protein sequence ID" value="AFM11337.1"/>
    <property type="molecule type" value="Genomic_DNA"/>
</dbReference>
<dbReference type="STRING" id="869212.Turpa_0686"/>
<dbReference type="Proteomes" id="UP000006048">
    <property type="component" value="Chromosome"/>
</dbReference>
<keyword evidence="2" id="KW-1185">Reference proteome</keyword>
<organism evidence="1 2">
    <name type="scientific">Turneriella parva (strain ATCC BAA-1111 / DSM 21527 / NCTC 11395 / H)</name>
    <name type="common">Leptospira parva</name>
    <dbReference type="NCBI Taxonomy" id="869212"/>
    <lineage>
        <taxon>Bacteria</taxon>
        <taxon>Pseudomonadati</taxon>
        <taxon>Spirochaetota</taxon>
        <taxon>Spirochaetia</taxon>
        <taxon>Leptospirales</taxon>
        <taxon>Leptospiraceae</taxon>
        <taxon>Turneriella</taxon>
    </lineage>
</organism>
<proteinExistence type="predicted"/>
<dbReference type="KEGG" id="tpx:Turpa_0686"/>
<evidence type="ECO:0000313" key="2">
    <source>
        <dbReference type="Proteomes" id="UP000006048"/>
    </source>
</evidence>
<dbReference type="OrthoDB" id="5571491at2"/>
<reference evidence="1 2" key="1">
    <citation type="submission" date="2012-06" db="EMBL/GenBank/DDBJ databases">
        <title>The complete chromosome of genome of Turneriella parva DSM 21527.</title>
        <authorList>
            <consortium name="US DOE Joint Genome Institute (JGI-PGF)"/>
            <person name="Lucas S."/>
            <person name="Han J."/>
            <person name="Lapidus A."/>
            <person name="Bruce D."/>
            <person name="Goodwin L."/>
            <person name="Pitluck S."/>
            <person name="Peters L."/>
            <person name="Kyrpides N."/>
            <person name="Mavromatis K."/>
            <person name="Ivanova N."/>
            <person name="Mikhailova N."/>
            <person name="Chertkov O."/>
            <person name="Detter J.C."/>
            <person name="Tapia R."/>
            <person name="Han C."/>
            <person name="Land M."/>
            <person name="Hauser L."/>
            <person name="Markowitz V."/>
            <person name="Cheng J.-F."/>
            <person name="Hugenholtz P."/>
            <person name="Woyke T."/>
            <person name="Wu D."/>
            <person name="Gronow S."/>
            <person name="Wellnitz S."/>
            <person name="Brambilla E."/>
            <person name="Klenk H.-P."/>
            <person name="Eisen J.A."/>
        </authorList>
    </citation>
    <scope>NUCLEOTIDE SEQUENCE [LARGE SCALE GENOMIC DNA]</scope>
    <source>
        <strain evidence="2">ATCC BAA-1111 / DSM 21527 / NCTC 11395 / H</strain>
    </source>
</reference>
<name>I4B230_TURPD</name>
<accession>I4B230</accession>
<dbReference type="PATRIC" id="fig|869212.3.peg.661"/>
<dbReference type="HOGENOM" id="CLU_111893_0_0_12"/>
<evidence type="ECO:0008006" key="3">
    <source>
        <dbReference type="Google" id="ProtNLM"/>
    </source>
</evidence>
<gene>
    <name evidence="1" type="ordered locus">Turpa_0686</name>
</gene>
<sequence length="191" mass="22596">MLGIPLGLLAANAFEWFAHNKLLHEYGKSRSGSAHFHWDHHREVRRHDFFEPQYEHLLGEDYARHRYEIEALVRVSLIVSPLFPIAPFFTATLWYSAFNYYHCHRKAHEDPEWAREHLPWHVDHHMGRNQDTNWCVTKPWFDYIMGTRVLTNHSKPESNPLGIPLPKPVKDFLWQLVPRPKYEPARATAAA</sequence>
<dbReference type="AlphaFoldDB" id="I4B230"/>
<dbReference type="RefSeq" id="WP_014801855.1">
    <property type="nucleotide sequence ID" value="NC_018020.1"/>
</dbReference>
<protein>
    <recommendedName>
        <fullName evidence="3">Fatty acid hydroxylase</fullName>
    </recommendedName>
</protein>